<organism evidence="3 4">
    <name type="scientific">Pontibacillus chungwhensis BH030062</name>
    <dbReference type="NCBI Taxonomy" id="1385513"/>
    <lineage>
        <taxon>Bacteria</taxon>
        <taxon>Bacillati</taxon>
        <taxon>Bacillota</taxon>
        <taxon>Bacilli</taxon>
        <taxon>Bacillales</taxon>
        <taxon>Bacillaceae</taxon>
        <taxon>Pontibacillus</taxon>
    </lineage>
</organism>
<dbReference type="eggNOG" id="COG3166">
    <property type="taxonomic scope" value="Bacteria"/>
</dbReference>
<evidence type="ECO:0000313" key="4">
    <source>
        <dbReference type="Proteomes" id="UP000030153"/>
    </source>
</evidence>
<sequence>MKVEINLLEQKEKQNMVPYLMALAAVLSILLIWLLLYMDKQAALDEVEDVNSRIQEVRVAQQEYQEELKDEVQTNRLELQRSVEALESNLFPAVSLLERMVSLLPERGFFERYVYVRPQSLLLYVRFDGFQDVAAYTNTLIEEDYVENVSVQQITSNVLEEDLDPTQYRPRYVAEYEVTLDKDLWEEGEEDDED</sequence>
<protein>
    <recommendedName>
        <fullName evidence="5">Fimbrial protein</fullName>
    </recommendedName>
</protein>
<evidence type="ECO:0000256" key="2">
    <source>
        <dbReference type="SAM" id="Phobius"/>
    </source>
</evidence>
<feature type="coiled-coil region" evidence="1">
    <location>
        <begin position="40"/>
        <end position="89"/>
    </location>
</feature>
<keyword evidence="2" id="KW-0472">Membrane</keyword>
<comment type="caution">
    <text evidence="3">The sequence shown here is derived from an EMBL/GenBank/DDBJ whole genome shotgun (WGS) entry which is preliminary data.</text>
</comment>
<gene>
    <name evidence="3" type="ORF">N780_02845</name>
</gene>
<dbReference type="Proteomes" id="UP000030153">
    <property type="component" value="Unassembled WGS sequence"/>
</dbReference>
<dbReference type="OrthoDB" id="2971140at2"/>
<evidence type="ECO:0008006" key="5">
    <source>
        <dbReference type="Google" id="ProtNLM"/>
    </source>
</evidence>
<evidence type="ECO:0000256" key="1">
    <source>
        <dbReference type="SAM" id="Coils"/>
    </source>
</evidence>
<reference evidence="3 4" key="1">
    <citation type="submission" date="2013-08" db="EMBL/GenBank/DDBJ databases">
        <title>Genome of Pontibacillus chungwhensis.</title>
        <authorList>
            <person name="Wang Q."/>
            <person name="Wang G."/>
        </authorList>
    </citation>
    <scope>NUCLEOTIDE SEQUENCE [LARGE SCALE GENOMIC DNA]</scope>
    <source>
        <strain evidence="3 4">BH030062</strain>
    </source>
</reference>
<keyword evidence="2" id="KW-1133">Transmembrane helix</keyword>
<accession>A0A0A2UWS0</accession>
<name>A0A0A2UWS0_9BACI</name>
<keyword evidence="1" id="KW-0175">Coiled coil</keyword>
<dbReference type="RefSeq" id="WP_036784677.1">
    <property type="nucleotide sequence ID" value="NZ_AVBG01000009.1"/>
</dbReference>
<dbReference type="AlphaFoldDB" id="A0A0A2UWS0"/>
<dbReference type="STRING" id="1385513.N780_02845"/>
<keyword evidence="4" id="KW-1185">Reference proteome</keyword>
<dbReference type="EMBL" id="AVBG01000009">
    <property type="protein sequence ID" value="KGP90966.1"/>
    <property type="molecule type" value="Genomic_DNA"/>
</dbReference>
<proteinExistence type="predicted"/>
<evidence type="ECO:0000313" key="3">
    <source>
        <dbReference type="EMBL" id="KGP90966.1"/>
    </source>
</evidence>
<feature type="transmembrane region" description="Helical" evidence="2">
    <location>
        <begin position="16"/>
        <end position="36"/>
    </location>
</feature>
<keyword evidence="2" id="KW-0812">Transmembrane</keyword>